<feature type="region of interest" description="Disordered" evidence="3">
    <location>
        <begin position="281"/>
        <end position="438"/>
    </location>
</feature>
<feature type="compositionally biased region" description="Basic and acidic residues" evidence="3">
    <location>
        <begin position="708"/>
        <end position="718"/>
    </location>
</feature>
<evidence type="ECO:0000313" key="5">
    <source>
        <dbReference type="Proteomes" id="UP001623349"/>
    </source>
</evidence>
<protein>
    <submittedName>
        <fullName evidence="4">MAP7 domain-containing protein 3</fullName>
    </submittedName>
</protein>
<feature type="compositionally biased region" description="Basic and acidic residues" evidence="3">
    <location>
        <begin position="640"/>
        <end position="650"/>
    </location>
</feature>
<feature type="region of interest" description="Disordered" evidence="3">
    <location>
        <begin position="734"/>
        <end position="761"/>
    </location>
</feature>
<feature type="compositionally biased region" description="Basic and acidic residues" evidence="3">
    <location>
        <begin position="62"/>
        <end position="91"/>
    </location>
</feature>
<feature type="region of interest" description="Disordered" evidence="3">
    <location>
        <begin position="168"/>
        <end position="208"/>
    </location>
</feature>
<feature type="compositionally biased region" description="Low complexity" evidence="3">
    <location>
        <begin position="376"/>
        <end position="387"/>
    </location>
</feature>
<evidence type="ECO:0000256" key="3">
    <source>
        <dbReference type="SAM" id="MobiDB-lite"/>
    </source>
</evidence>
<evidence type="ECO:0000256" key="1">
    <source>
        <dbReference type="ARBA" id="ARBA00007525"/>
    </source>
</evidence>
<organism evidence="4 5">
    <name type="scientific">Apodemus speciosus</name>
    <name type="common">Large Japanese field mouse</name>
    <dbReference type="NCBI Taxonomy" id="105296"/>
    <lineage>
        <taxon>Eukaryota</taxon>
        <taxon>Metazoa</taxon>
        <taxon>Chordata</taxon>
        <taxon>Craniata</taxon>
        <taxon>Vertebrata</taxon>
        <taxon>Euteleostomi</taxon>
        <taxon>Mammalia</taxon>
        <taxon>Eutheria</taxon>
        <taxon>Euarchontoglires</taxon>
        <taxon>Glires</taxon>
        <taxon>Rodentia</taxon>
        <taxon>Myomorpha</taxon>
        <taxon>Muroidea</taxon>
        <taxon>Muridae</taxon>
        <taxon>Murinae</taxon>
        <taxon>Apodemus</taxon>
    </lineage>
</organism>
<feature type="region of interest" description="Disordered" evidence="3">
    <location>
        <begin position="815"/>
        <end position="891"/>
    </location>
</feature>
<keyword evidence="5" id="KW-1185">Reference proteome</keyword>
<comment type="similarity">
    <text evidence="1">Belongs to the MAP7 family.</text>
</comment>
<sequence>MADPTIAGTSNSTSLRGLRERLVAMAQELAEERRRKRGTDSSAVINKRSSCTPVLDGSVLKNDVKQQLAKERREQRKRQQEANKEKQLFEKEQKAKLLYEKQLEEKLRKLKEQKEKDERRRASAEEKRKQKQAEDKVRHIREKFKAVVTRTMERCNLIDQRQKRWSWEGGAMNADKSGKTENKRSSSLSRKDNRSHPSGDAQHVDDTPSTNKYVFRYVSVPMFTSDELKSSAMFCKPSRDVIKYDKPVTKKLESSLKGVVEGAELLKLEIPPKIKIEVPSPTKLEEPAEANVEVKPQNMEGTSEVKEDVSHKVDTKVPTDENIATHPKPNVEELPSVSVGTSSSVEQPPRVSGDSPPSLSAGSSSFASVEISPVVSIDTSETSIDTSPELSMDSGSTEVAKEVKKEAPLKAGVESHLEASVEGHPEANVEGSPKVQNAETNKRNIIITIKKQPPCHIPCYRWPSSPSLGCHPPSPLKALQNRKIRPPSPIPVSSRLSMKTSLSYKITPVQNMIYVPNALGIIATKKETIQKPMIKREVSLCSPGCPGTHSVDQAGLELRNPPVSAWQVLGLKKSANKSMPTGEAAKKALIQVQHAAYEPKSKKEKERVEKEEVKQSIARKPEVMAEKLNEVPAKESSPPSKDKQQEKDPTKTLLESPEDKKEQLQWFLCVALAVLELTLETRLASNSEIHLPLPPNHKGDSAMMKSQDNAEQRKKEQEKIMLQHWQERFERRKALEMSSSSEDEADDEGETGSDDSLEMFPSGGKTFSLKLKKFHKYSKTKPQKLVFLQAGTGEVDTDKNVYFNGNMKAVKQKDPRYSTIQGKGPKLPAKKPPTRPTRSRKIKEGGTTIRPTQSVTTNHEWVCDNSTDLSQTTESPVLTTSPSSSKQSPTDCKISYQGPQAHLDQKKRAKSVSAPLTKVLSHLHIAGRATNLGHPFASSYSRLAFGGEAEESAMCKSYGVLKIDQSSSTLY</sequence>
<feature type="compositionally biased region" description="Polar residues" evidence="3">
    <location>
        <begin position="40"/>
        <end position="52"/>
    </location>
</feature>
<feature type="compositionally biased region" description="Polar residues" evidence="3">
    <location>
        <begin position="849"/>
        <end position="878"/>
    </location>
</feature>
<evidence type="ECO:0000256" key="2">
    <source>
        <dbReference type="ARBA" id="ARBA00023054"/>
    </source>
</evidence>
<gene>
    <name evidence="4" type="ORF">APTSU1_001803800</name>
</gene>
<feature type="compositionally biased region" description="Basic residues" evidence="3">
    <location>
        <begin position="828"/>
        <end position="841"/>
    </location>
</feature>
<feature type="compositionally biased region" description="Low complexity" evidence="3">
    <location>
        <begin position="879"/>
        <end position="890"/>
    </location>
</feature>
<feature type="region of interest" description="Disordered" evidence="3">
    <location>
        <begin position="596"/>
        <end position="658"/>
    </location>
</feature>
<proteinExistence type="inferred from homology"/>
<comment type="caution">
    <text evidence="4">The sequence shown here is derived from an EMBL/GenBank/DDBJ whole genome shotgun (WGS) entry which is preliminary data.</text>
</comment>
<feature type="compositionally biased region" description="Low complexity" evidence="3">
    <location>
        <begin position="352"/>
        <end position="368"/>
    </location>
</feature>
<reference evidence="4 5" key="1">
    <citation type="submission" date="2024-08" db="EMBL/GenBank/DDBJ databases">
        <title>The draft genome of Apodemus speciosus.</title>
        <authorList>
            <person name="Nabeshima K."/>
            <person name="Suzuki S."/>
            <person name="Onuma M."/>
        </authorList>
    </citation>
    <scope>NUCLEOTIDE SEQUENCE [LARGE SCALE GENOMIC DNA]</scope>
    <source>
        <strain evidence="4">IB14-021</strain>
    </source>
</reference>
<feature type="region of interest" description="Disordered" evidence="3">
    <location>
        <begin position="108"/>
        <end position="137"/>
    </location>
</feature>
<accession>A0ABQ0FU76</accession>
<dbReference type="EMBL" id="BAAFST010000020">
    <property type="protein sequence ID" value="GAB1302799.1"/>
    <property type="molecule type" value="Genomic_DNA"/>
</dbReference>
<feature type="compositionally biased region" description="Basic and acidic residues" evidence="3">
    <location>
        <begin position="399"/>
        <end position="427"/>
    </location>
</feature>
<dbReference type="InterPro" id="IPR051483">
    <property type="entry name" value="MAP7_domain-containing"/>
</dbReference>
<dbReference type="PANTHER" id="PTHR15073:SF5">
    <property type="entry name" value="MAP7 DOMAIN-CONTAINING PROTEIN 3"/>
    <property type="match status" value="1"/>
</dbReference>
<feature type="compositionally biased region" description="Acidic residues" evidence="3">
    <location>
        <begin position="741"/>
        <end position="757"/>
    </location>
</feature>
<feature type="compositionally biased region" description="Basic and acidic residues" evidence="3">
    <location>
        <begin position="303"/>
        <end position="319"/>
    </location>
</feature>
<name>A0ABQ0FU76_APOSI</name>
<feature type="compositionally biased region" description="Basic and acidic residues" evidence="3">
    <location>
        <begin position="597"/>
        <end position="633"/>
    </location>
</feature>
<dbReference type="Proteomes" id="UP001623349">
    <property type="component" value="Unassembled WGS sequence"/>
</dbReference>
<feature type="region of interest" description="Disordered" evidence="3">
    <location>
        <begin position="29"/>
        <end position="91"/>
    </location>
</feature>
<feature type="compositionally biased region" description="Basic and acidic residues" evidence="3">
    <location>
        <begin position="176"/>
        <end position="206"/>
    </location>
</feature>
<evidence type="ECO:0000313" key="4">
    <source>
        <dbReference type="EMBL" id="GAB1302799.1"/>
    </source>
</evidence>
<dbReference type="PANTHER" id="PTHR15073">
    <property type="entry name" value="MICROTUBULE-ASSOCIATED PROTEIN"/>
    <property type="match status" value="1"/>
</dbReference>
<keyword evidence="2" id="KW-0175">Coiled coil</keyword>
<feature type="region of interest" description="Disordered" evidence="3">
    <location>
        <begin position="689"/>
        <end position="718"/>
    </location>
</feature>